<reference evidence="2 3" key="1">
    <citation type="submission" date="2020-04" db="EMBL/GenBank/DDBJ databases">
        <title>Sequencing and Assembly of C. fimi.</title>
        <authorList>
            <person name="Ramsey A.R."/>
        </authorList>
    </citation>
    <scope>NUCLEOTIDE SEQUENCE [LARGE SCALE GENOMIC DNA]</scope>
    <source>
        <strain evidence="2 3">SB</strain>
    </source>
</reference>
<name>A0A7Y0LXA9_CELFI</name>
<dbReference type="PANTHER" id="PTHR39337:SF1">
    <property type="entry name" value="BLR5642 PROTEIN"/>
    <property type="match status" value="1"/>
</dbReference>
<feature type="region of interest" description="Disordered" evidence="1">
    <location>
        <begin position="1"/>
        <end position="25"/>
    </location>
</feature>
<accession>A0A7Y0LXA9</accession>
<proteinExistence type="predicted"/>
<dbReference type="PIRSF" id="PIRSF024492">
    <property type="entry name" value="UCP024492"/>
    <property type="match status" value="1"/>
</dbReference>
<dbReference type="EMBL" id="JABCJJ010000008">
    <property type="protein sequence ID" value="NMR19977.1"/>
    <property type="molecule type" value="Genomic_DNA"/>
</dbReference>
<dbReference type="PANTHER" id="PTHR39337">
    <property type="entry name" value="BLR5642 PROTEIN"/>
    <property type="match status" value="1"/>
</dbReference>
<comment type="caution">
    <text evidence="2">The sequence shown here is derived from an EMBL/GenBank/DDBJ whole genome shotgun (WGS) entry which is preliminary data.</text>
</comment>
<keyword evidence="3" id="KW-1185">Reference proteome</keyword>
<dbReference type="AlphaFoldDB" id="A0A7Y0LXA9"/>
<feature type="compositionally biased region" description="Basic and acidic residues" evidence="1">
    <location>
        <begin position="1"/>
        <end position="13"/>
    </location>
</feature>
<dbReference type="InterPro" id="IPR007438">
    <property type="entry name" value="DUF488"/>
</dbReference>
<evidence type="ECO:0000256" key="1">
    <source>
        <dbReference type="SAM" id="MobiDB-lite"/>
    </source>
</evidence>
<protein>
    <submittedName>
        <fullName evidence="2">DUF488 domain-containing protein</fullName>
    </submittedName>
</protein>
<organism evidence="2 3">
    <name type="scientific">Cellulomonas fimi</name>
    <dbReference type="NCBI Taxonomy" id="1708"/>
    <lineage>
        <taxon>Bacteria</taxon>
        <taxon>Bacillati</taxon>
        <taxon>Actinomycetota</taxon>
        <taxon>Actinomycetes</taxon>
        <taxon>Micrococcales</taxon>
        <taxon>Cellulomonadaceae</taxon>
        <taxon>Cellulomonas</taxon>
    </lineage>
</organism>
<dbReference type="InterPro" id="IPR014519">
    <property type="entry name" value="UCP024492"/>
</dbReference>
<dbReference type="Pfam" id="PF04343">
    <property type="entry name" value="DUF488"/>
    <property type="match status" value="1"/>
</dbReference>
<gene>
    <name evidence="2" type="ORF">HIR71_07025</name>
</gene>
<evidence type="ECO:0000313" key="3">
    <source>
        <dbReference type="Proteomes" id="UP000562124"/>
    </source>
</evidence>
<sequence>MVREESDGERAGDVADVTGPPGVGPILTIGHSTRPIEELVGLLRDNEVTQLIDIRTVPRSRHNPQFGTDVLVQTVPALSGGAVGYRHVAALGGLRKATGEPTNAGWRNASFRGYADYMQTEAFAAAVEALEALAASERPAIMCAEAVPWRCHRSLVADALLVRGVDVRHIMGPGTTSPATLTRFARVEGTRVTYPSDDAAEG</sequence>
<dbReference type="Proteomes" id="UP000562124">
    <property type="component" value="Unassembled WGS sequence"/>
</dbReference>
<dbReference type="RefSeq" id="WP_169324361.1">
    <property type="nucleotide sequence ID" value="NZ_JABCJJ010000008.1"/>
</dbReference>
<evidence type="ECO:0000313" key="2">
    <source>
        <dbReference type="EMBL" id="NMR19977.1"/>
    </source>
</evidence>